<dbReference type="Pfam" id="PF03631">
    <property type="entry name" value="Virul_fac_BrkB"/>
    <property type="match status" value="1"/>
</dbReference>
<dbReference type="Proteomes" id="UP000050969">
    <property type="component" value="Unassembled WGS sequence"/>
</dbReference>
<feature type="transmembrane region" description="Helical" evidence="6">
    <location>
        <begin position="68"/>
        <end position="90"/>
    </location>
</feature>
<dbReference type="NCBIfam" id="TIGR00765">
    <property type="entry name" value="yihY_not_rbn"/>
    <property type="match status" value="1"/>
</dbReference>
<comment type="caution">
    <text evidence="7">The sequence shown here is derived from an EMBL/GenBank/DDBJ whole genome shotgun (WGS) entry which is preliminary data.</text>
</comment>
<dbReference type="STRING" id="1293598.IV56_GL001929"/>
<feature type="transmembrane region" description="Helical" evidence="6">
    <location>
        <begin position="215"/>
        <end position="235"/>
    </location>
</feature>
<feature type="transmembrane region" description="Helical" evidence="6">
    <location>
        <begin position="128"/>
        <end position="147"/>
    </location>
</feature>
<sequence length="333" mass="37416">MARKPKTVLSRHTKKPVPLSTEQQQAIHQGHIPLATLDVPNKYKRRALLKLTLKRFNDSEAGTSAASLAYYALLSLFPMLLVVGNLLPYLHLDYRTISDYLAQIIPSNIMSWLEPVIQNLLQNGSGGVLSIGAVTTLWAASLGINGLKLSFNKAYGVSPSQNFIVQRLLSMLLTFLMILAVATVLVMFAFGQQFLEWLNTQFGLSDQWLKTFLAWRWPVTLLVVLIAVTFLFYFLPNVRIHFWTVLPGAVFTTLGWIVLAQSFSLYMRYFGTRYSSYGTLGTFIILLLWLNFSAWVLIVGAILNALVAEYFTGHLHSSPGKVADLIRNQRAKD</sequence>
<evidence type="ECO:0000256" key="6">
    <source>
        <dbReference type="SAM" id="Phobius"/>
    </source>
</evidence>
<gene>
    <name evidence="7" type="ORF">IV56_GL001929</name>
</gene>
<keyword evidence="5 6" id="KW-0472">Membrane</keyword>
<feature type="transmembrane region" description="Helical" evidence="6">
    <location>
        <begin position="242"/>
        <end position="263"/>
    </location>
</feature>
<evidence type="ECO:0000256" key="5">
    <source>
        <dbReference type="ARBA" id="ARBA00023136"/>
    </source>
</evidence>
<dbReference type="RefSeq" id="WP_056993130.1">
    <property type="nucleotide sequence ID" value="NZ_JQCE01000052.1"/>
</dbReference>
<dbReference type="GO" id="GO:0005886">
    <property type="term" value="C:plasma membrane"/>
    <property type="evidence" value="ECO:0007669"/>
    <property type="project" value="UniProtKB-SubCell"/>
</dbReference>
<proteinExistence type="predicted"/>
<dbReference type="AlphaFoldDB" id="A0A0R2MR70"/>
<dbReference type="PATRIC" id="fig|1293598.4.peg.2013"/>
<name>A0A0R2MR70_9LACO</name>
<comment type="subcellular location">
    <subcellularLocation>
        <location evidence="1">Cell membrane</location>
        <topology evidence="1">Multi-pass membrane protein</topology>
    </subcellularLocation>
</comment>
<protein>
    <submittedName>
        <fullName evidence="7">Ribonuclease BN-like family protein</fullName>
    </submittedName>
</protein>
<accession>A0A0R2MR70</accession>
<dbReference type="EMBL" id="JQCE01000052">
    <property type="protein sequence ID" value="KRO16129.1"/>
    <property type="molecule type" value="Genomic_DNA"/>
</dbReference>
<organism evidence="7 8">
    <name type="scientific">Lacticaseibacillus saniviri JCM 17471 = DSM 24301</name>
    <dbReference type="NCBI Taxonomy" id="1293598"/>
    <lineage>
        <taxon>Bacteria</taxon>
        <taxon>Bacillati</taxon>
        <taxon>Bacillota</taxon>
        <taxon>Bacilli</taxon>
        <taxon>Lactobacillales</taxon>
        <taxon>Lactobacillaceae</taxon>
        <taxon>Lacticaseibacillus</taxon>
    </lineage>
</organism>
<evidence type="ECO:0000313" key="7">
    <source>
        <dbReference type="EMBL" id="KRO16129.1"/>
    </source>
</evidence>
<keyword evidence="4 6" id="KW-1133">Transmembrane helix</keyword>
<keyword evidence="3 6" id="KW-0812">Transmembrane</keyword>
<feature type="transmembrane region" description="Helical" evidence="6">
    <location>
        <begin position="283"/>
        <end position="307"/>
    </location>
</feature>
<evidence type="ECO:0000256" key="4">
    <source>
        <dbReference type="ARBA" id="ARBA00022989"/>
    </source>
</evidence>
<dbReference type="InterPro" id="IPR017039">
    <property type="entry name" value="Virul_fac_BrkB"/>
</dbReference>
<evidence type="ECO:0000256" key="2">
    <source>
        <dbReference type="ARBA" id="ARBA00022475"/>
    </source>
</evidence>
<feature type="transmembrane region" description="Helical" evidence="6">
    <location>
        <begin position="168"/>
        <end position="195"/>
    </location>
</feature>
<keyword evidence="8" id="KW-1185">Reference proteome</keyword>
<evidence type="ECO:0000313" key="8">
    <source>
        <dbReference type="Proteomes" id="UP000050969"/>
    </source>
</evidence>
<dbReference type="PANTHER" id="PTHR30213">
    <property type="entry name" value="INNER MEMBRANE PROTEIN YHJD"/>
    <property type="match status" value="1"/>
</dbReference>
<dbReference type="PIRSF" id="PIRSF035875">
    <property type="entry name" value="RNase_BN"/>
    <property type="match status" value="1"/>
</dbReference>
<evidence type="ECO:0000256" key="3">
    <source>
        <dbReference type="ARBA" id="ARBA00022692"/>
    </source>
</evidence>
<reference evidence="7 8" key="1">
    <citation type="journal article" date="2015" name="Genome Announc.">
        <title>Expanding the biotechnology potential of lactobacilli through comparative genomics of 213 strains and associated genera.</title>
        <authorList>
            <person name="Sun Z."/>
            <person name="Harris H.M."/>
            <person name="McCann A."/>
            <person name="Guo C."/>
            <person name="Argimon S."/>
            <person name="Zhang W."/>
            <person name="Yang X."/>
            <person name="Jeffery I.B."/>
            <person name="Cooney J.C."/>
            <person name="Kagawa T.F."/>
            <person name="Liu W."/>
            <person name="Song Y."/>
            <person name="Salvetti E."/>
            <person name="Wrobel A."/>
            <person name="Rasinkangas P."/>
            <person name="Parkhill J."/>
            <person name="Rea M.C."/>
            <person name="O'Sullivan O."/>
            <person name="Ritari J."/>
            <person name="Douillard F.P."/>
            <person name="Paul Ross R."/>
            <person name="Yang R."/>
            <person name="Briner A.E."/>
            <person name="Felis G.E."/>
            <person name="de Vos W.M."/>
            <person name="Barrangou R."/>
            <person name="Klaenhammer T.R."/>
            <person name="Caufield P.W."/>
            <person name="Cui Y."/>
            <person name="Zhang H."/>
            <person name="O'Toole P.W."/>
        </authorList>
    </citation>
    <scope>NUCLEOTIDE SEQUENCE [LARGE SCALE GENOMIC DNA]</scope>
    <source>
        <strain evidence="7 8">DSM 24301</strain>
    </source>
</reference>
<keyword evidence="2" id="KW-1003">Cell membrane</keyword>
<dbReference type="PANTHER" id="PTHR30213:SF0">
    <property type="entry name" value="UPF0761 MEMBRANE PROTEIN YIHY"/>
    <property type="match status" value="1"/>
</dbReference>
<evidence type="ECO:0000256" key="1">
    <source>
        <dbReference type="ARBA" id="ARBA00004651"/>
    </source>
</evidence>